<gene>
    <name evidence="2" type="ORF">KDW93_05300</name>
</gene>
<accession>A0AA41E4S8</accession>
<dbReference type="CDD" id="cd02199">
    <property type="entry name" value="YjgF_YER057c_UK114_like_1"/>
    <property type="match status" value="1"/>
</dbReference>
<dbReference type="Proteomes" id="UP000682266">
    <property type="component" value="Unassembled WGS sequence"/>
</dbReference>
<proteinExistence type="predicted"/>
<comment type="caution">
    <text evidence="2">The sequence shown here is derived from an EMBL/GenBank/DDBJ whole genome shotgun (WGS) entry which is preliminary data.</text>
</comment>
<dbReference type="PANTHER" id="PTHR43760">
    <property type="entry name" value="ENDORIBONUCLEASE-RELATED"/>
    <property type="match status" value="1"/>
</dbReference>
<dbReference type="SUPFAM" id="SSF55298">
    <property type="entry name" value="YjgF-like"/>
    <property type="match status" value="1"/>
</dbReference>
<dbReference type="PANTHER" id="PTHR43760:SF1">
    <property type="entry name" value="ENDORIBONUCLEASE L-PSP_CHORISMATE MUTASE-LIKE DOMAIN-CONTAINING PROTEIN"/>
    <property type="match status" value="1"/>
</dbReference>
<dbReference type="EMBL" id="JAGSVG010000003">
    <property type="protein sequence ID" value="MBR8128397.1"/>
    <property type="molecule type" value="Genomic_DNA"/>
</dbReference>
<reference evidence="2" key="1">
    <citation type="submission" date="2021-04" db="EMBL/GenBank/DDBJ databases">
        <title>A collection of bacterial strains from the Burkholderia cepacia Research Laboratory and Repository.</title>
        <authorList>
            <person name="Lipuma J."/>
            <person name="Spilker T."/>
        </authorList>
    </citation>
    <scope>NUCLEOTIDE SEQUENCE</scope>
    <source>
        <strain evidence="2">AU36012</strain>
    </source>
</reference>
<dbReference type="RefSeq" id="WP_012372463.1">
    <property type="nucleotide sequence ID" value="NZ_CADERF010000006.1"/>
</dbReference>
<name>A0AA41E4S8_9BURK</name>
<evidence type="ECO:0000313" key="3">
    <source>
        <dbReference type="Proteomes" id="UP000682266"/>
    </source>
</evidence>
<dbReference type="AlphaFoldDB" id="A0AA41E4S8"/>
<organism evidence="2 3">
    <name type="scientific">Burkholderia ambifaria</name>
    <dbReference type="NCBI Taxonomy" id="152480"/>
    <lineage>
        <taxon>Bacteria</taxon>
        <taxon>Pseudomonadati</taxon>
        <taxon>Pseudomonadota</taxon>
        <taxon>Betaproteobacteria</taxon>
        <taxon>Burkholderiales</taxon>
        <taxon>Burkholderiaceae</taxon>
        <taxon>Burkholderia</taxon>
        <taxon>Burkholderia cepacia complex</taxon>
    </lineage>
</organism>
<dbReference type="Pfam" id="PF14588">
    <property type="entry name" value="YjgF_endoribonc"/>
    <property type="match status" value="1"/>
</dbReference>
<evidence type="ECO:0000259" key="1">
    <source>
        <dbReference type="Pfam" id="PF14588"/>
    </source>
</evidence>
<dbReference type="Gene3D" id="3.30.1330.40">
    <property type="entry name" value="RutC-like"/>
    <property type="match status" value="1"/>
</dbReference>
<feature type="domain" description="Endoribonuclease L-PSP/chorismate mutase-like" evidence="1">
    <location>
        <begin position="7"/>
        <end position="133"/>
    </location>
</feature>
<sequence>MSKTAERLSALGIKLPNIPTPVGSYAPYYRAGNLLFLSGQGARNEDGTLRKGRLGSGYTTQDGHDDARRIGLQLLATAQRAVGDLDNIRGIVKIFGMVQADADFKEHPKVIDGCSELFMEVFGERGRHARSAVGMASLPAGLAVEIEAIFEVA</sequence>
<protein>
    <submittedName>
        <fullName evidence="2">RidA family protein</fullName>
    </submittedName>
</protein>
<dbReference type="InterPro" id="IPR013813">
    <property type="entry name" value="Endoribo_LPSP/chorism_mut-like"/>
</dbReference>
<evidence type="ECO:0000313" key="2">
    <source>
        <dbReference type="EMBL" id="MBR8128397.1"/>
    </source>
</evidence>
<dbReference type="InterPro" id="IPR035959">
    <property type="entry name" value="RutC-like_sf"/>
</dbReference>